<keyword evidence="12 16" id="KW-0012">Acyltransferase</keyword>
<dbReference type="Proteomes" id="UP000626180">
    <property type="component" value="Unassembled WGS sequence"/>
</dbReference>
<evidence type="ECO:0000256" key="10">
    <source>
        <dbReference type="ARBA" id="ARBA00023098"/>
    </source>
</evidence>
<dbReference type="Pfam" id="PF00132">
    <property type="entry name" value="Hexapep"/>
    <property type="match status" value="1"/>
</dbReference>
<dbReference type="SUPFAM" id="SSF51161">
    <property type="entry name" value="Trimeric LpxA-like enzymes"/>
    <property type="match status" value="1"/>
</dbReference>
<keyword evidence="9" id="KW-0677">Repeat</keyword>
<dbReference type="GO" id="GO:0009245">
    <property type="term" value="P:lipid A biosynthetic process"/>
    <property type="evidence" value="ECO:0007669"/>
    <property type="project" value="UniProtKB-KW"/>
</dbReference>
<keyword evidence="6" id="KW-0441">Lipid A biosynthesis</keyword>
<keyword evidence="10" id="KW-0443">Lipid metabolism</keyword>
<evidence type="ECO:0000256" key="2">
    <source>
        <dbReference type="ARBA" id="ARBA00007274"/>
    </source>
</evidence>
<dbReference type="GO" id="GO:0009001">
    <property type="term" value="F:serine O-acetyltransferase activity"/>
    <property type="evidence" value="ECO:0007669"/>
    <property type="project" value="UniProtKB-EC"/>
</dbReference>
<dbReference type="InterPro" id="IPR005881">
    <property type="entry name" value="Ser_O-AcTrfase"/>
</dbReference>
<protein>
    <recommendedName>
        <fullName evidence="4">Serine acetyltransferase</fullName>
        <ecNumber evidence="3">2.3.1.30</ecNumber>
    </recommendedName>
</protein>
<dbReference type="RefSeq" id="WP_010796516.1">
    <property type="nucleotide sequence ID" value="NZ_CP069270.1"/>
</dbReference>
<dbReference type="InterPro" id="IPR010493">
    <property type="entry name" value="Ser_AcTrfase_N"/>
</dbReference>
<reference evidence="16 17" key="1">
    <citation type="submission" date="2018-06" db="EMBL/GenBank/DDBJ databases">
        <authorList>
            <consortium name="Pathogen Informatics"/>
            <person name="Doyle S."/>
        </authorList>
    </citation>
    <scope>NUCLEOTIDE SEQUENCE [LARGE SCALE GENOMIC DNA]</scope>
    <source>
        <strain evidence="16 17">NCTC11842</strain>
    </source>
</reference>
<proteinExistence type="inferred from homology"/>
<keyword evidence="18" id="KW-1185">Reference proteome</keyword>
<dbReference type="InterPro" id="IPR053376">
    <property type="entry name" value="Serine_acetyltransferase"/>
</dbReference>
<dbReference type="InterPro" id="IPR011004">
    <property type="entry name" value="Trimer_LpxA-like_sf"/>
</dbReference>
<reference evidence="15 18" key="2">
    <citation type="submission" date="2020-10" db="EMBL/GenBank/DDBJ databases">
        <title>Genome sequences of Pseudomonas isolates.</title>
        <authorList>
            <person name="Wessels L."/>
            <person name="Reich F."/>
            <person name="Hammerl J."/>
        </authorList>
    </citation>
    <scope>NUCLEOTIDE SEQUENCE [LARGE SCALE GENOMIC DNA]</scope>
    <source>
        <strain evidence="15 18">20-MO00624-0</strain>
    </source>
</reference>
<dbReference type="Gene3D" id="2.160.10.10">
    <property type="entry name" value="Hexapeptide repeat proteins"/>
    <property type="match status" value="1"/>
</dbReference>
<dbReference type="CDD" id="cd03354">
    <property type="entry name" value="LbH_SAT"/>
    <property type="match status" value="1"/>
</dbReference>
<evidence type="ECO:0000313" key="18">
    <source>
        <dbReference type="Proteomes" id="UP000626180"/>
    </source>
</evidence>
<dbReference type="Proteomes" id="UP000250443">
    <property type="component" value="Unassembled WGS sequence"/>
</dbReference>
<keyword evidence="11" id="KW-0198">Cysteine biosynthesis</keyword>
<dbReference type="Gene3D" id="1.10.3130.10">
    <property type="entry name" value="serine acetyltransferase, domain 1"/>
    <property type="match status" value="1"/>
</dbReference>
<comment type="catalytic activity">
    <reaction evidence="13">
        <text>L-serine + acetyl-CoA = O-acetyl-L-serine + CoA</text>
        <dbReference type="Rhea" id="RHEA:24560"/>
        <dbReference type="ChEBI" id="CHEBI:33384"/>
        <dbReference type="ChEBI" id="CHEBI:57287"/>
        <dbReference type="ChEBI" id="CHEBI:57288"/>
        <dbReference type="ChEBI" id="CHEBI:58340"/>
        <dbReference type="EC" id="2.3.1.30"/>
    </reaction>
</comment>
<dbReference type="GO" id="GO:0005737">
    <property type="term" value="C:cytoplasm"/>
    <property type="evidence" value="ECO:0007669"/>
    <property type="project" value="InterPro"/>
</dbReference>
<evidence type="ECO:0000256" key="4">
    <source>
        <dbReference type="ARBA" id="ARBA00018522"/>
    </source>
</evidence>
<comment type="similarity">
    <text evidence="2">Belongs to the transferase hexapeptide repeat family.</text>
</comment>
<dbReference type="NCBIfam" id="TIGR01172">
    <property type="entry name" value="cysE"/>
    <property type="match status" value="1"/>
</dbReference>
<dbReference type="InterPro" id="IPR042122">
    <property type="entry name" value="Ser_AcTrfase_N_sf"/>
</dbReference>
<dbReference type="InterPro" id="IPR018357">
    <property type="entry name" value="Hexapep_transf_CS"/>
</dbReference>
<feature type="domain" description="Serine acetyltransferase N-terminal" evidence="14">
    <location>
        <begin position="11"/>
        <end position="114"/>
    </location>
</feature>
<evidence type="ECO:0000256" key="7">
    <source>
        <dbReference type="ARBA" id="ARBA00022605"/>
    </source>
</evidence>
<evidence type="ECO:0000256" key="11">
    <source>
        <dbReference type="ARBA" id="ARBA00023192"/>
    </source>
</evidence>
<dbReference type="PANTHER" id="PTHR42811">
    <property type="entry name" value="SERINE ACETYLTRANSFERASE"/>
    <property type="match status" value="1"/>
</dbReference>
<comment type="pathway">
    <text evidence="1">Amino-acid biosynthesis; L-cysteine biosynthesis; L-cysteine from L-serine: step 1/2.</text>
</comment>
<organism evidence="16 17">
    <name type="scientific">Pseudomonas luteola</name>
    <dbReference type="NCBI Taxonomy" id="47886"/>
    <lineage>
        <taxon>Bacteria</taxon>
        <taxon>Pseudomonadati</taxon>
        <taxon>Pseudomonadota</taxon>
        <taxon>Gammaproteobacteria</taxon>
        <taxon>Pseudomonadales</taxon>
        <taxon>Pseudomonadaceae</taxon>
        <taxon>Pseudomonas</taxon>
    </lineage>
</organism>
<evidence type="ECO:0000256" key="9">
    <source>
        <dbReference type="ARBA" id="ARBA00022737"/>
    </source>
</evidence>
<gene>
    <name evidence="16" type="primary">cysE</name>
    <name evidence="15" type="ORF">IRZ65_15145</name>
    <name evidence="16" type="ORF">NCTC11842_04780</name>
</gene>
<accession>A0A2X2D5M8</accession>
<keyword evidence="5" id="KW-0444">Lipid biosynthesis</keyword>
<dbReference type="SMART" id="SM00971">
    <property type="entry name" value="SATase_N"/>
    <property type="match status" value="1"/>
</dbReference>
<evidence type="ECO:0000256" key="13">
    <source>
        <dbReference type="ARBA" id="ARBA00049486"/>
    </source>
</evidence>
<dbReference type="FunFam" id="2.160.10.10:FF:000002">
    <property type="entry name" value="Serine acetyltransferase"/>
    <property type="match status" value="1"/>
</dbReference>
<dbReference type="EMBL" id="UAUF01000014">
    <property type="protein sequence ID" value="SPZ12986.1"/>
    <property type="molecule type" value="Genomic_DNA"/>
</dbReference>
<evidence type="ECO:0000256" key="3">
    <source>
        <dbReference type="ARBA" id="ARBA00013266"/>
    </source>
</evidence>
<dbReference type="GO" id="GO:0016020">
    <property type="term" value="C:membrane"/>
    <property type="evidence" value="ECO:0007669"/>
    <property type="project" value="GOC"/>
</dbReference>
<dbReference type="EC" id="2.3.1.30" evidence="3"/>
<dbReference type="InterPro" id="IPR001451">
    <property type="entry name" value="Hexapep"/>
</dbReference>
<evidence type="ECO:0000256" key="12">
    <source>
        <dbReference type="ARBA" id="ARBA00023315"/>
    </source>
</evidence>
<evidence type="ECO:0000313" key="16">
    <source>
        <dbReference type="EMBL" id="SPZ12986.1"/>
    </source>
</evidence>
<evidence type="ECO:0000259" key="14">
    <source>
        <dbReference type="SMART" id="SM00971"/>
    </source>
</evidence>
<evidence type="ECO:0000256" key="5">
    <source>
        <dbReference type="ARBA" id="ARBA00022516"/>
    </source>
</evidence>
<dbReference type="UniPathway" id="UPA00136">
    <property type="reaction ID" value="UER00199"/>
</dbReference>
<dbReference type="NCBIfam" id="NF041874">
    <property type="entry name" value="EPS_EpsC"/>
    <property type="match status" value="1"/>
</dbReference>
<evidence type="ECO:0000256" key="6">
    <source>
        <dbReference type="ARBA" id="ARBA00022556"/>
    </source>
</evidence>
<dbReference type="AlphaFoldDB" id="A0A2X2D5M8"/>
<dbReference type="InterPro" id="IPR045304">
    <property type="entry name" value="LbH_SAT"/>
</dbReference>
<dbReference type="PROSITE" id="PS00101">
    <property type="entry name" value="HEXAPEP_TRANSFERASES"/>
    <property type="match status" value="1"/>
</dbReference>
<sequence>MTSTPTLQARWQSLRDLASSAIVQERALEPWLTESILEQKELGSALAFRLSRTLTVDAVQRQTLHARFLRVQQEHPSLIESAWADLEATVTRDPAFDTPLEVFLFSKGFLAIQAYRLGHRLWLDGNRMLPLYIQARCNEMLAVDIHPASRIGQGIMLDHGTGIVIGETAVVEDDVSILQAVTLGGTGKECGDRHPKVRRGVMIGAGAKILGNIEIGEGAKVGAGSIVLKPVAPHTTVVGNPARPVGTPRHEQPALVMDQSFDQD</sequence>
<keyword evidence="7" id="KW-0028">Amino-acid biosynthesis</keyword>
<evidence type="ECO:0000256" key="8">
    <source>
        <dbReference type="ARBA" id="ARBA00022679"/>
    </source>
</evidence>
<keyword evidence="8 16" id="KW-0808">Transferase</keyword>
<dbReference type="Pfam" id="PF06426">
    <property type="entry name" value="SATase_N"/>
    <property type="match status" value="1"/>
</dbReference>
<dbReference type="EMBL" id="JADMCD010000008">
    <property type="protein sequence ID" value="MBF8642020.1"/>
    <property type="molecule type" value="Genomic_DNA"/>
</dbReference>
<evidence type="ECO:0000313" key="15">
    <source>
        <dbReference type="EMBL" id="MBF8642020.1"/>
    </source>
</evidence>
<evidence type="ECO:0000313" key="17">
    <source>
        <dbReference type="Proteomes" id="UP000250443"/>
    </source>
</evidence>
<name>A0A2X2D5M8_PSELU</name>
<evidence type="ECO:0000256" key="1">
    <source>
        <dbReference type="ARBA" id="ARBA00004876"/>
    </source>
</evidence>
<dbReference type="GO" id="GO:0006535">
    <property type="term" value="P:cysteine biosynthetic process from serine"/>
    <property type="evidence" value="ECO:0007669"/>
    <property type="project" value="InterPro"/>
</dbReference>